<evidence type="ECO:0000256" key="9">
    <source>
        <dbReference type="ARBA" id="ARBA00022989"/>
    </source>
</evidence>
<gene>
    <name evidence="15" type="primary">107366605</name>
</gene>
<evidence type="ECO:0000256" key="8">
    <source>
        <dbReference type="ARBA" id="ARBA00022982"/>
    </source>
</evidence>
<dbReference type="EnsemblMetazoa" id="tetur01g01210.1">
    <property type="protein sequence ID" value="tetur01g01210.1"/>
    <property type="gene ID" value="tetur01g01210"/>
</dbReference>
<keyword evidence="11 14" id="KW-0472">Membrane</keyword>
<sequence length="130" mass="16372">MRLSLIRRCRRFDPSKMFDESPEELDKMRRRYELRQKLKTEFNRFYYNPYNSAYGVAYVDPQFERYYAARFYRLDYWKPTFGSFIQFVATIFIPFIILTRFYQNEEDIYWEKTQSGELTYKNRKLYCFLY</sequence>
<evidence type="ECO:0000313" key="16">
    <source>
        <dbReference type="Proteomes" id="UP000015104"/>
    </source>
</evidence>
<evidence type="ECO:0000256" key="14">
    <source>
        <dbReference type="SAM" id="Phobius"/>
    </source>
</evidence>
<dbReference type="eggNOG" id="ENOG502SC3T">
    <property type="taxonomic scope" value="Eukaryota"/>
</dbReference>
<evidence type="ECO:0000256" key="10">
    <source>
        <dbReference type="ARBA" id="ARBA00023128"/>
    </source>
</evidence>
<evidence type="ECO:0000256" key="2">
    <source>
        <dbReference type="ARBA" id="ARBA00007260"/>
    </source>
</evidence>
<feature type="transmembrane region" description="Helical" evidence="14">
    <location>
        <begin position="80"/>
        <end position="102"/>
    </location>
</feature>
<evidence type="ECO:0000256" key="7">
    <source>
        <dbReference type="ARBA" id="ARBA00022792"/>
    </source>
</evidence>
<dbReference type="InterPro" id="IPR009866">
    <property type="entry name" value="NADH_UbQ_OxRdtase_NDUFB4_su"/>
</dbReference>
<dbReference type="OrthoDB" id="5818798at2759"/>
<evidence type="ECO:0000256" key="12">
    <source>
        <dbReference type="ARBA" id="ARBA00030212"/>
    </source>
</evidence>
<dbReference type="HOGENOM" id="CLU_1940777_0_0_1"/>
<evidence type="ECO:0000256" key="4">
    <source>
        <dbReference type="ARBA" id="ARBA00022448"/>
    </source>
</evidence>
<keyword evidence="4" id="KW-0813">Transport</keyword>
<evidence type="ECO:0000256" key="6">
    <source>
        <dbReference type="ARBA" id="ARBA00022692"/>
    </source>
</evidence>
<dbReference type="EnsemblMetazoa" id="tetur468g00030.1">
    <property type="protein sequence ID" value="tetur468g00030.1"/>
    <property type="gene ID" value="tetur468g00030"/>
</dbReference>
<keyword evidence="8" id="KW-0249">Electron transport</keyword>
<dbReference type="STRING" id="32264.T1JPY0"/>
<dbReference type="KEGG" id="tut:107366605"/>
<dbReference type="OMA" id="KTYHESP"/>
<dbReference type="AlphaFoldDB" id="T1JPY0"/>
<evidence type="ECO:0000313" key="15">
    <source>
        <dbReference type="EnsemblMetazoa" id="tetur01g01210.1"/>
    </source>
</evidence>
<evidence type="ECO:0000256" key="1">
    <source>
        <dbReference type="ARBA" id="ARBA00004434"/>
    </source>
</evidence>
<name>T1JPY0_TETUR</name>
<dbReference type="GO" id="GO:0005743">
    <property type="term" value="C:mitochondrial inner membrane"/>
    <property type="evidence" value="ECO:0007669"/>
    <property type="project" value="UniProtKB-SubCell"/>
</dbReference>
<evidence type="ECO:0000256" key="5">
    <source>
        <dbReference type="ARBA" id="ARBA00022660"/>
    </source>
</evidence>
<keyword evidence="7" id="KW-0999">Mitochondrion inner membrane</keyword>
<keyword evidence="10" id="KW-0496">Mitochondrion</keyword>
<keyword evidence="6 14" id="KW-0812">Transmembrane</keyword>
<accession>T1JPY0</accession>
<dbReference type="EnsemblMetazoa" id="tetur01g01230.1">
    <property type="protein sequence ID" value="tetur01g01230.1"/>
    <property type="gene ID" value="tetur01g01230"/>
</dbReference>
<evidence type="ECO:0000256" key="13">
    <source>
        <dbReference type="ARBA" id="ARBA00030987"/>
    </source>
</evidence>
<evidence type="ECO:0000256" key="3">
    <source>
        <dbReference type="ARBA" id="ARBA00018681"/>
    </source>
</evidence>
<reference evidence="15" key="2">
    <citation type="submission" date="2015-06" db="UniProtKB">
        <authorList>
            <consortium name="EnsemblMetazoa"/>
        </authorList>
    </citation>
    <scope>IDENTIFICATION</scope>
</reference>
<evidence type="ECO:0000256" key="11">
    <source>
        <dbReference type="ARBA" id="ARBA00023136"/>
    </source>
</evidence>
<keyword evidence="16" id="KW-1185">Reference proteome</keyword>
<dbReference type="EMBL" id="CAEY01000434">
    <property type="status" value="NOT_ANNOTATED_CDS"/>
    <property type="molecule type" value="Genomic_DNA"/>
</dbReference>
<dbReference type="PANTHER" id="PTHR15469">
    <property type="entry name" value="NADH-UBIQUINONE OXIDOREDUCTASE B15 SUBUNIT"/>
    <property type="match status" value="1"/>
</dbReference>
<dbReference type="Pfam" id="PF07225">
    <property type="entry name" value="NDUF_B4"/>
    <property type="match status" value="1"/>
</dbReference>
<dbReference type="EMBL" id="CAEY01001267">
    <property type="status" value="NOT_ANNOTATED_CDS"/>
    <property type="molecule type" value="Genomic_DNA"/>
</dbReference>
<dbReference type="PANTHER" id="PTHR15469:SF0">
    <property type="entry name" value="NADH DEHYDROGENASE [UBIQUINONE] 1 BETA SUBCOMPLEX SUBUNIT 4"/>
    <property type="match status" value="1"/>
</dbReference>
<organism evidence="15 16">
    <name type="scientific">Tetranychus urticae</name>
    <name type="common">Two-spotted spider mite</name>
    <dbReference type="NCBI Taxonomy" id="32264"/>
    <lineage>
        <taxon>Eukaryota</taxon>
        <taxon>Metazoa</taxon>
        <taxon>Ecdysozoa</taxon>
        <taxon>Arthropoda</taxon>
        <taxon>Chelicerata</taxon>
        <taxon>Arachnida</taxon>
        <taxon>Acari</taxon>
        <taxon>Acariformes</taxon>
        <taxon>Trombidiformes</taxon>
        <taxon>Prostigmata</taxon>
        <taxon>Eleutherengona</taxon>
        <taxon>Raphignathae</taxon>
        <taxon>Tetranychoidea</taxon>
        <taxon>Tetranychidae</taxon>
        <taxon>Tetranychus</taxon>
    </lineage>
</organism>
<dbReference type="KEGG" id="tut:107370285"/>
<keyword evidence="5" id="KW-0679">Respiratory chain</keyword>
<dbReference type="KEGG" id="tut:107370296"/>
<reference evidence="16" key="1">
    <citation type="submission" date="2011-08" db="EMBL/GenBank/DDBJ databases">
        <authorList>
            <person name="Rombauts S."/>
        </authorList>
    </citation>
    <scope>NUCLEOTIDE SEQUENCE</scope>
    <source>
        <strain evidence="16">London</strain>
    </source>
</reference>
<keyword evidence="9 14" id="KW-1133">Transmembrane helix</keyword>
<proteinExistence type="inferred from homology"/>
<protein>
    <recommendedName>
        <fullName evidence="3">NADH dehydrogenase [ubiquinone] 1 beta subcomplex subunit 4</fullName>
    </recommendedName>
    <alternativeName>
        <fullName evidence="12">Complex I-B15</fullName>
    </alternativeName>
    <alternativeName>
        <fullName evidence="13">NADH-ubiquinone oxidoreductase B15 subunit</fullName>
    </alternativeName>
</protein>
<dbReference type="Proteomes" id="UP000015104">
    <property type="component" value="Unassembled WGS sequence"/>
</dbReference>
<comment type="similarity">
    <text evidence="2">Belongs to the complex I NDUFB4 subunit family.</text>
</comment>
<comment type="subcellular location">
    <subcellularLocation>
        <location evidence="1">Mitochondrion inner membrane</location>
        <topology evidence="1">Single-pass membrane protein</topology>
    </subcellularLocation>
</comment>